<feature type="signal peptide" evidence="1">
    <location>
        <begin position="1"/>
        <end position="19"/>
    </location>
</feature>
<sequence>MYFLSTVCLLMTAISNCNGAGLCDLDLIPLHSNFKMNSFLGSWYEVERSELAWGHNTWHGAVWTIFEARNGTKFFSYTGHRTGQDCNVPQTGFFTDTSLDGRVTLTSESGLYEMTFQVAYTDYNHVALVYMCYEALSTGVCHTNKLHVAFMSRVESLTMPQRVKLVSLLEPTCITESDIVASTTDNKVIISATGACIAPTPNPIRELPFTS</sequence>
<dbReference type="EMBL" id="CP111021">
    <property type="protein sequence ID" value="WAR15827.1"/>
    <property type="molecule type" value="Genomic_DNA"/>
</dbReference>
<organism evidence="2 3">
    <name type="scientific">Mya arenaria</name>
    <name type="common">Soft-shell clam</name>
    <dbReference type="NCBI Taxonomy" id="6604"/>
    <lineage>
        <taxon>Eukaryota</taxon>
        <taxon>Metazoa</taxon>
        <taxon>Spiralia</taxon>
        <taxon>Lophotrochozoa</taxon>
        <taxon>Mollusca</taxon>
        <taxon>Bivalvia</taxon>
        <taxon>Autobranchia</taxon>
        <taxon>Heteroconchia</taxon>
        <taxon>Euheterodonta</taxon>
        <taxon>Imparidentia</taxon>
        <taxon>Neoheterodontei</taxon>
        <taxon>Myida</taxon>
        <taxon>Myoidea</taxon>
        <taxon>Myidae</taxon>
        <taxon>Mya</taxon>
    </lineage>
</organism>
<keyword evidence="3" id="KW-1185">Reference proteome</keyword>
<evidence type="ECO:0000313" key="2">
    <source>
        <dbReference type="EMBL" id="WAR15827.1"/>
    </source>
</evidence>
<protein>
    <submittedName>
        <fullName evidence="2">Uncharacterized protein</fullName>
    </submittedName>
</protein>
<reference evidence="2" key="1">
    <citation type="submission" date="2022-11" db="EMBL/GenBank/DDBJ databases">
        <title>Centuries of genome instability and evolution in soft-shell clam transmissible cancer (bioRxiv).</title>
        <authorList>
            <person name="Hart S.F.M."/>
            <person name="Yonemitsu M.A."/>
            <person name="Giersch R.M."/>
            <person name="Beal B.F."/>
            <person name="Arriagada G."/>
            <person name="Davis B.W."/>
            <person name="Ostrander E.A."/>
            <person name="Goff S.P."/>
            <person name="Metzger M.J."/>
        </authorList>
    </citation>
    <scope>NUCLEOTIDE SEQUENCE</scope>
    <source>
        <strain evidence="2">MELC-2E11</strain>
        <tissue evidence="2">Siphon/mantle</tissue>
    </source>
</reference>
<proteinExistence type="predicted"/>
<dbReference type="Gene3D" id="2.40.128.20">
    <property type="match status" value="1"/>
</dbReference>
<accession>A0ABY7F2I2</accession>
<dbReference type="CDD" id="cd00301">
    <property type="entry name" value="lipocalin_FABP"/>
    <property type="match status" value="1"/>
</dbReference>
<evidence type="ECO:0000313" key="3">
    <source>
        <dbReference type="Proteomes" id="UP001164746"/>
    </source>
</evidence>
<keyword evidence="1" id="KW-0732">Signal</keyword>
<feature type="chain" id="PRO_5047391109" evidence="1">
    <location>
        <begin position="20"/>
        <end position="211"/>
    </location>
</feature>
<name>A0ABY7F2I2_MYAAR</name>
<evidence type="ECO:0000256" key="1">
    <source>
        <dbReference type="SAM" id="SignalP"/>
    </source>
</evidence>
<gene>
    <name evidence="2" type="ORF">MAR_030421</name>
</gene>
<dbReference type="Proteomes" id="UP001164746">
    <property type="component" value="Chromosome 10"/>
</dbReference>
<dbReference type="InterPro" id="IPR012674">
    <property type="entry name" value="Calycin"/>
</dbReference>
<dbReference type="SUPFAM" id="SSF50814">
    <property type="entry name" value="Lipocalins"/>
    <property type="match status" value="1"/>
</dbReference>